<dbReference type="Gene3D" id="3.40.630.30">
    <property type="match status" value="1"/>
</dbReference>
<dbReference type="RefSeq" id="WP_187722458.1">
    <property type="nucleotide sequence ID" value="NZ_BAABBL010000006.1"/>
</dbReference>
<name>A0A7H0HA03_9ACTN</name>
<keyword evidence="3" id="KW-1185">Reference proteome</keyword>
<dbReference type="PROSITE" id="PS51186">
    <property type="entry name" value="GNAT"/>
    <property type="match status" value="1"/>
</dbReference>
<organism evidence="2 3">
    <name type="scientific">Tessaracoccus defluvii</name>
    <dbReference type="NCBI Taxonomy" id="1285901"/>
    <lineage>
        <taxon>Bacteria</taxon>
        <taxon>Bacillati</taxon>
        <taxon>Actinomycetota</taxon>
        <taxon>Actinomycetes</taxon>
        <taxon>Propionibacteriales</taxon>
        <taxon>Propionibacteriaceae</taxon>
        <taxon>Tessaracoccus</taxon>
    </lineage>
</organism>
<dbReference type="CDD" id="cd04301">
    <property type="entry name" value="NAT_SF"/>
    <property type="match status" value="1"/>
</dbReference>
<reference evidence="2 3" key="1">
    <citation type="submission" date="2020-08" db="EMBL/GenBank/DDBJ databases">
        <title>Genome sequence of Tessaracoccus defluvii JCM 17540T.</title>
        <authorList>
            <person name="Hyun D.-W."/>
            <person name="Bae J.-W."/>
        </authorList>
    </citation>
    <scope>NUCLEOTIDE SEQUENCE [LARGE SCALE GENOMIC DNA]</scope>
    <source>
        <strain evidence="2 3">JCM 17540</strain>
    </source>
</reference>
<proteinExistence type="predicted"/>
<accession>A0A7H0HA03</accession>
<evidence type="ECO:0000313" key="2">
    <source>
        <dbReference type="EMBL" id="QNP57369.1"/>
    </source>
</evidence>
<dbReference type="KEGG" id="tdf:H9L22_09140"/>
<sequence>MIVERAAASDLPAILALEDSFSVPWSEESWRAEIDGEDRLTLVARDAAGAVVGVSCFQLVAEVADLHRIAVAPDQRRLGLARVMLVSGLQWAIGRGAHRMMLEVEHDNEAAINLYRGYGFRSVAKRPDYYGPGGHALILERGLEGVDADSVGMWDMEAGEHD</sequence>
<dbReference type="InterPro" id="IPR016181">
    <property type="entry name" value="Acyl_CoA_acyltransferase"/>
</dbReference>
<feature type="domain" description="N-acetyltransferase" evidence="1">
    <location>
        <begin position="1"/>
        <end position="144"/>
    </location>
</feature>
<dbReference type="GO" id="GO:0016747">
    <property type="term" value="F:acyltransferase activity, transferring groups other than amino-acyl groups"/>
    <property type="evidence" value="ECO:0007669"/>
    <property type="project" value="InterPro"/>
</dbReference>
<dbReference type="Pfam" id="PF00583">
    <property type="entry name" value="Acetyltransf_1"/>
    <property type="match status" value="1"/>
</dbReference>
<evidence type="ECO:0000259" key="1">
    <source>
        <dbReference type="PROSITE" id="PS51186"/>
    </source>
</evidence>
<protein>
    <submittedName>
        <fullName evidence="2">GNAT family N-acetyltransferase</fullName>
    </submittedName>
</protein>
<dbReference type="InterPro" id="IPR000182">
    <property type="entry name" value="GNAT_dom"/>
</dbReference>
<evidence type="ECO:0000313" key="3">
    <source>
        <dbReference type="Proteomes" id="UP000516117"/>
    </source>
</evidence>
<dbReference type="Proteomes" id="UP000516117">
    <property type="component" value="Chromosome"/>
</dbReference>
<gene>
    <name evidence="2" type="ORF">H9L22_09140</name>
</gene>
<dbReference type="AlphaFoldDB" id="A0A7H0HA03"/>
<keyword evidence="2" id="KW-0808">Transferase</keyword>
<dbReference type="PANTHER" id="PTHR43072">
    <property type="entry name" value="N-ACETYLTRANSFERASE"/>
    <property type="match status" value="1"/>
</dbReference>
<dbReference type="SUPFAM" id="SSF55729">
    <property type="entry name" value="Acyl-CoA N-acyltransferases (Nat)"/>
    <property type="match status" value="1"/>
</dbReference>
<dbReference type="EMBL" id="CP060789">
    <property type="protein sequence ID" value="QNP57369.1"/>
    <property type="molecule type" value="Genomic_DNA"/>
</dbReference>